<accession>A0A9P0AH00</accession>
<dbReference type="EMBL" id="OU963867">
    <property type="protein sequence ID" value="CAH0391581.1"/>
    <property type="molecule type" value="Genomic_DNA"/>
</dbReference>
<feature type="coiled-coil region" evidence="1">
    <location>
        <begin position="509"/>
        <end position="618"/>
    </location>
</feature>
<gene>
    <name evidence="3" type="ORF">BEMITA_LOCUS10183</name>
</gene>
<dbReference type="AlphaFoldDB" id="A0A9P0AH00"/>
<dbReference type="PANTHER" id="PTHR31432:SF0">
    <property type="entry name" value="INTRAFLAGELLAR TRANSPORT PROTEIN 74 HOMOLOG"/>
    <property type="match status" value="1"/>
</dbReference>
<dbReference type="PANTHER" id="PTHR31432">
    <property type="entry name" value="INTRAFLAGELLAR TRANSPORT PROTEIN 74 HOMOLOG"/>
    <property type="match status" value="1"/>
</dbReference>
<organism evidence="3 4">
    <name type="scientific">Bemisia tabaci</name>
    <name type="common">Sweetpotato whitefly</name>
    <name type="synonym">Aleurodes tabaci</name>
    <dbReference type="NCBI Taxonomy" id="7038"/>
    <lineage>
        <taxon>Eukaryota</taxon>
        <taxon>Metazoa</taxon>
        <taxon>Ecdysozoa</taxon>
        <taxon>Arthropoda</taxon>
        <taxon>Hexapoda</taxon>
        <taxon>Insecta</taxon>
        <taxon>Pterygota</taxon>
        <taxon>Neoptera</taxon>
        <taxon>Paraneoptera</taxon>
        <taxon>Hemiptera</taxon>
        <taxon>Sternorrhyncha</taxon>
        <taxon>Aleyrodoidea</taxon>
        <taxon>Aleyrodidae</taxon>
        <taxon>Aleyrodinae</taxon>
        <taxon>Bemisia</taxon>
    </lineage>
</organism>
<dbReference type="GO" id="GO:0030992">
    <property type="term" value="C:intraciliary transport particle B"/>
    <property type="evidence" value="ECO:0007669"/>
    <property type="project" value="InterPro"/>
</dbReference>
<feature type="compositionally biased region" description="Polar residues" evidence="2">
    <location>
        <begin position="1"/>
        <end position="16"/>
    </location>
</feature>
<dbReference type="InterPro" id="IPR029602">
    <property type="entry name" value="IFT74"/>
</dbReference>
<feature type="region of interest" description="Disordered" evidence="2">
    <location>
        <begin position="1"/>
        <end position="87"/>
    </location>
</feature>
<dbReference type="GO" id="GO:0005929">
    <property type="term" value="C:cilium"/>
    <property type="evidence" value="ECO:0007669"/>
    <property type="project" value="TreeGrafter"/>
</dbReference>
<dbReference type="Proteomes" id="UP001152759">
    <property type="component" value="Chromosome 6"/>
</dbReference>
<dbReference type="Gene3D" id="1.10.287.1490">
    <property type="match status" value="1"/>
</dbReference>
<evidence type="ECO:0000256" key="1">
    <source>
        <dbReference type="SAM" id="Coils"/>
    </source>
</evidence>
<feature type="compositionally biased region" description="Basic and acidic residues" evidence="2">
    <location>
        <begin position="17"/>
        <end position="37"/>
    </location>
</feature>
<dbReference type="GO" id="GO:0048487">
    <property type="term" value="F:beta-tubulin binding"/>
    <property type="evidence" value="ECO:0007669"/>
    <property type="project" value="InterPro"/>
</dbReference>
<sequence>MSSERPVTRSGSTERPQTSREAVERPVTRWRRDDRPMTRSGIVNPAEMEEANRKPIENRPVSRRGLKDEVSTDRLPSRAGIEPGVRTAGFNSRIGTASRLSSAMMRAPSRTSAGPVINIAGSQLAGMDRLVTADGLSGMNTVSTSRGVGARQVQDKRYFEGLIQLKMRELGAEITRLNKEVETYAKEHAAFLLYDKRVKEAATELTELQETLADYNLLVDKANTNTEIRDIMEERAELQAANQIATRQLEQLFEERTRKQQLIAEIEEEIESNRRSTEKMITNMSPAMKEQYSSLKEYISTMQERVDKLQEQLDALNFRKAELLDHISSVPIKVEAARLSQKLAELEERREVLLQEERNKLSPEEEQERLLAQVKSDNAEILSIERGMSMLQDQIKFTKKQIETINDDLEESQSERFKKYQELKKREETIETFLINFESTKADELQRLNDLETDIVKTLTKMSKHLITLPPSAVEYELLEKDFSSANIFAGDNSVQSLSLDYRQLGMTLEKLNSMEIRIKTEIETLQQKIADMKNDLKKYTDLDSLQDKFEEEKKELTNEREELLRMKDTDLPTLQEAKSTYERLMKQLQDNDTYIQLKNLEKRLELIEQNNFALKEYIATKEMETNFEPVKNRTLELMNSYNSALKEELVVIRK</sequence>
<evidence type="ECO:0000313" key="3">
    <source>
        <dbReference type="EMBL" id="CAH0391581.1"/>
    </source>
</evidence>
<proteinExistence type="predicted"/>
<protein>
    <recommendedName>
        <fullName evidence="5">Intraflagellar transport protein 74</fullName>
    </recommendedName>
</protein>
<dbReference type="GO" id="GO:0035735">
    <property type="term" value="P:intraciliary transport involved in cilium assembly"/>
    <property type="evidence" value="ECO:0007669"/>
    <property type="project" value="TreeGrafter"/>
</dbReference>
<keyword evidence="4" id="KW-1185">Reference proteome</keyword>
<evidence type="ECO:0000256" key="2">
    <source>
        <dbReference type="SAM" id="MobiDB-lite"/>
    </source>
</evidence>
<evidence type="ECO:0000313" key="4">
    <source>
        <dbReference type="Proteomes" id="UP001152759"/>
    </source>
</evidence>
<feature type="coiled-coil region" evidence="1">
    <location>
        <begin position="167"/>
        <end position="356"/>
    </location>
</feature>
<evidence type="ECO:0008006" key="5">
    <source>
        <dbReference type="Google" id="ProtNLM"/>
    </source>
</evidence>
<keyword evidence="1" id="KW-0175">Coiled coil</keyword>
<reference evidence="3" key="1">
    <citation type="submission" date="2021-12" db="EMBL/GenBank/DDBJ databases">
        <authorList>
            <person name="King R."/>
        </authorList>
    </citation>
    <scope>NUCLEOTIDE SEQUENCE</scope>
</reference>
<feature type="coiled-coil region" evidence="1">
    <location>
        <begin position="388"/>
        <end position="415"/>
    </location>
</feature>
<feature type="compositionally biased region" description="Basic and acidic residues" evidence="2">
    <location>
        <begin position="65"/>
        <end position="76"/>
    </location>
</feature>
<name>A0A9P0AH00_BEMTA</name>